<dbReference type="EMBL" id="BCMM01000033">
    <property type="protein sequence ID" value="GAQ65767.1"/>
    <property type="molecule type" value="Genomic_DNA"/>
</dbReference>
<evidence type="ECO:0000313" key="2">
    <source>
        <dbReference type="EMBL" id="GAQ65767.1"/>
    </source>
</evidence>
<evidence type="ECO:0000313" key="3">
    <source>
        <dbReference type="Proteomes" id="UP000067448"/>
    </source>
</evidence>
<dbReference type="AlphaFoldDB" id="A0A124C4X0"/>
<organism evidence="2 3">
    <name type="scientific">Streptomyces scabiei</name>
    <dbReference type="NCBI Taxonomy" id="1930"/>
    <lineage>
        <taxon>Bacteria</taxon>
        <taxon>Bacillati</taxon>
        <taxon>Actinomycetota</taxon>
        <taxon>Actinomycetes</taxon>
        <taxon>Kitasatosporales</taxon>
        <taxon>Streptomycetaceae</taxon>
        <taxon>Streptomyces</taxon>
    </lineage>
</organism>
<dbReference type="Pfam" id="PF17765">
    <property type="entry name" value="MLTR_LBD"/>
    <property type="match status" value="1"/>
</dbReference>
<feature type="domain" description="MmyB-like transcription regulator ligand binding" evidence="1">
    <location>
        <begin position="31"/>
        <end position="74"/>
    </location>
</feature>
<dbReference type="InterPro" id="IPR041413">
    <property type="entry name" value="MLTR_LBD"/>
</dbReference>
<reference evidence="3" key="1">
    <citation type="submission" date="2015-11" db="EMBL/GenBank/DDBJ databases">
        <authorList>
            <consortium name="Cross-ministerial Strategic Innovation Promotion Program (SIP) consortium"/>
            <person name="Tomihama T."/>
            <person name="Ikenaga M."/>
            <person name="Sakai M."/>
            <person name="Okubo T."/>
            <person name="Ikeda S."/>
        </authorList>
    </citation>
    <scope>NUCLEOTIDE SEQUENCE [LARGE SCALE GENOMIC DNA]</scope>
    <source>
        <strain evidence="3">S58</strain>
    </source>
</reference>
<proteinExistence type="predicted"/>
<evidence type="ECO:0000259" key="1">
    <source>
        <dbReference type="Pfam" id="PF17765"/>
    </source>
</evidence>
<protein>
    <recommendedName>
        <fullName evidence="1">MmyB-like transcription regulator ligand binding domain-containing protein</fullName>
    </recommendedName>
</protein>
<dbReference type="Proteomes" id="UP000067448">
    <property type="component" value="Unassembled WGS sequence"/>
</dbReference>
<accession>A0A124C4X0</accession>
<name>A0A124C4X0_STRSC</name>
<reference evidence="3" key="3">
    <citation type="submission" date="2016-02" db="EMBL/GenBank/DDBJ databases">
        <title>Draft genome of pathogenic Streptomyces sp. in Japan.</title>
        <authorList>
            <person name="Tomihama T."/>
            <person name="Ikenaga M."/>
            <person name="Sakai M."/>
            <person name="Okubo T."/>
            <person name="Ikeda S."/>
        </authorList>
    </citation>
    <scope>NUCLEOTIDE SEQUENCE [LARGE SCALE GENOMIC DNA]</scope>
    <source>
        <strain evidence="3">S58</strain>
    </source>
</reference>
<reference evidence="2 3" key="2">
    <citation type="journal article" date="2016" name="Genome Announc.">
        <title>Draft Genome Sequences of Streptomyces scabiei S58, Streptomyces turgidiscabies T45, and Streptomyces acidiscabies a10, the Pathogens of Potato Common Scab, Isolated in Japan.</title>
        <authorList>
            <person name="Tomihama T."/>
            <person name="Nishi Y."/>
            <person name="Sakai M."/>
            <person name="Ikenaga M."/>
            <person name="Okubo T."/>
            <person name="Ikeda S."/>
        </authorList>
    </citation>
    <scope>NUCLEOTIDE SEQUENCE [LARGE SCALE GENOMIC DNA]</scope>
    <source>
        <strain evidence="2 3">S58</strain>
    </source>
</reference>
<gene>
    <name evidence="2" type="ORF">SsS58_06182</name>
</gene>
<comment type="caution">
    <text evidence="2">The sequence shown here is derived from an EMBL/GenBank/DDBJ whole genome shotgun (WGS) entry which is preliminary data.</text>
</comment>
<sequence length="91" mass="9554">MKPAAGLAPLPAAVSGFSQIRGLPQPPPWSALGHPVVGELALDRNTLTCGTDPHQHIIVWTAEPGSPSYDGLRLMASWAADQKRTASDTVT</sequence>